<gene>
    <name evidence="13" type="ORF">N657DRAFT_632058</name>
</gene>
<dbReference type="AlphaFoldDB" id="A0AAN6U472"/>
<dbReference type="GeneID" id="87827887"/>
<name>A0AAN6U472_9PEZI</name>
<dbReference type="GO" id="GO:0006012">
    <property type="term" value="P:galactose metabolic process"/>
    <property type="evidence" value="ECO:0007669"/>
    <property type="project" value="UniProtKB-KW"/>
</dbReference>
<evidence type="ECO:0000256" key="7">
    <source>
        <dbReference type="ARBA" id="ARBA00023235"/>
    </source>
</evidence>
<comment type="function">
    <text evidence="8">Mutarotase converts alpha-aldose to the beta-anomer. It is active on D-glucose, L-arabinose, D-xylose, D-galactose, maltose and lactose.</text>
</comment>
<evidence type="ECO:0000313" key="14">
    <source>
        <dbReference type="Proteomes" id="UP001302602"/>
    </source>
</evidence>
<keyword evidence="11" id="KW-0119">Carbohydrate metabolism</keyword>
<comment type="subunit">
    <text evidence="11">Homodimer.</text>
</comment>
<comment type="similarity">
    <text evidence="9">In the N-terminal section; belongs to the NAD(P)-dependent epimerase/dehydratase family.</text>
</comment>
<evidence type="ECO:0000256" key="11">
    <source>
        <dbReference type="RuleBase" id="RU366046"/>
    </source>
</evidence>
<proteinExistence type="inferred from homology"/>
<protein>
    <recommendedName>
        <fullName evidence="11">UDP-glucose 4-epimerase</fullName>
        <ecNumber evidence="11">5.1.3.2</ecNumber>
    </recommendedName>
</protein>
<dbReference type="GO" id="GO:0003978">
    <property type="term" value="F:UDP-glucose 4-epimerase activity"/>
    <property type="evidence" value="ECO:0007669"/>
    <property type="project" value="UniProtKB-UniRule"/>
</dbReference>
<comment type="caution">
    <text evidence="13">The sequence shown here is derived from an EMBL/GenBank/DDBJ whole genome shotgun (WGS) entry which is preliminary data.</text>
</comment>
<keyword evidence="7 11" id="KW-0413">Isomerase</keyword>
<accession>A0AAN6U472</accession>
<comment type="pathway">
    <text evidence="3 11">Carbohydrate metabolism; galactose metabolism.</text>
</comment>
<keyword evidence="5 11" id="KW-0520">NAD</keyword>
<dbReference type="PANTHER" id="PTHR43725:SF47">
    <property type="entry name" value="UDP-GLUCOSE 4-EPIMERASE"/>
    <property type="match status" value="1"/>
</dbReference>
<keyword evidence="14" id="KW-1185">Reference proteome</keyword>
<evidence type="ECO:0000256" key="8">
    <source>
        <dbReference type="ARBA" id="ARBA00037676"/>
    </source>
</evidence>
<evidence type="ECO:0000256" key="2">
    <source>
        <dbReference type="ARBA" id="ARBA00001911"/>
    </source>
</evidence>
<evidence type="ECO:0000256" key="6">
    <source>
        <dbReference type="ARBA" id="ARBA00023144"/>
    </source>
</evidence>
<comment type="similarity">
    <text evidence="11">Belongs to the NAD(P)-dependent epimerase/dehydratase family.</text>
</comment>
<evidence type="ECO:0000256" key="4">
    <source>
        <dbReference type="ARBA" id="ARBA00005028"/>
    </source>
</evidence>
<evidence type="ECO:0000313" key="13">
    <source>
        <dbReference type="EMBL" id="KAK4125864.1"/>
    </source>
</evidence>
<feature type="domain" description="NAD-dependent epimerase/dehydratase" evidence="12">
    <location>
        <begin position="6"/>
        <end position="281"/>
    </location>
</feature>
<dbReference type="PANTHER" id="PTHR43725">
    <property type="entry name" value="UDP-GLUCOSE 4-EPIMERASE"/>
    <property type="match status" value="1"/>
</dbReference>
<dbReference type="SUPFAM" id="SSF51735">
    <property type="entry name" value="NAD(P)-binding Rossmann-fold domains"/>
    <property type="match status" value="1"/>
</dbReference>
<dbReference type="RefSeq" id="XP_062649635.1">
    <property type="nucleotide sequence ID" value="XM_062791118.1"/>
</dbReference>
<evidence type="ECO:0000259" key="12">
    <source>
        <dbReference type="Pfam" id="PF01370"/>
    </source>
</evidence>
<dbReference type="CDD" id="cd05247">
    <property type="entry name" value="UDP_G4E_1_SDR_e"/>
    <property type="match status" value="1"/>
</dbReference>
<evidence type="ECO:0000256" key="1">
    <source>
        <dbReference type="ARBA" id="ARBA00000083"/>
    </source>
</evidence>
<dbReference type="EC" id="5.1.3.2" evidence="11"/>
<sequence>MASKTVLVTGGTGYIGSFTTLALLENGYDVVIVDNLYNSSNEVVNRIELICGKRPVFYQADITNEAALDEVFTKHPEIDSVIHFAALKAVGESGEIPLEYYRVNVGGSITLLRAMEKHDVTNIVFSSSATVYGDATRVPNMIPIPEHCPIGPTNTYGRTKVMIETVITDHVEAQRRKNQKAGKPYDQWNGALLRYFNPCGAHPSGIMGEDPQGVPYNLLPLLGKVATGEREKLLVFGDDYTSRDGTAIRDYIHVLDLASGHLAALNYLREHKPGVKAWNLGSGRGSTVFEMIKAFSKVVGRDLPYEVVERRHGDVLDLTANPALANKELQWKTQLTLEDACADLWRWVENNPKGYRQDPPTHLLEGLKATRN</sequence>
<dbReference type="NCBIfam" id="TIGR01179">
    <property type="entry name" value="galE"/>
    <property type="match status" value="1"/>
</dbReference>
<dbReference type="InterPro" id="IPR005886">
    <property type="entry name" value="UDP_G4E"/>
</dbReference>
<comment type="similarity">
    <text evidence="10">In the C-terminal section; belongs to the aldose epimerase family.</text>
</comment>
<comment type="cofactor">
    <cofactor evidence="2 11">
        <name>NAD(+)</name>
        <dbReference type="ChEBI" id="CHEBI:57540"/>
    </cofactor>
</comment>
<dbReference type="InterPro" id="IPR036291">
    <property type="entry name" value="NAD(P)-bd_dom_sf"/>
</dbReference>
<dbReference type="Pfam" id="PF01370">
    <property type="entry name" value="Epimerase"/>
    <property type="match status" value="1"/>
</dbReference>
<reference evidence="13" key="1">
    <citation type="journal article" date="2023" name="Mol. Phylogenet. Evol.">
        <title>Genome-scale phylogeny and comparative genomics of the fungal order Sordariales.</title>
        <authorList>
            <person name="Hensen N."/>
            <person name="Bonometti L."/>
            <person name="Westerberg I."/>
            <person name="Brannstrom I.O."/>
            <person name="Guillou S."/>
            <person name="Cros-Aarteil S."/>
            <person name="Calhoun S."/>
            <person name="Haridas S."/>
            <person name="Kuo A."/>
            <person name="Mondo S."/>
            <person name="Pangilinan J."/>
            <person name="Riley R."/>
            <person name="LaButti K."/>
            <person name="Andreopoulos B."/>
            <person name="Lipzen A."/>
            <person name="Chen C."/>
            <person name="Yan M."/>
            <person name="Daum C."/>
            <person name="Ng V."/>
            <person name="Clum A."/>
            <person name="Steindorff A."/>
            <person name="Ohm R.A."/>
            <person name="Martin F."/>
            <person name="Silar P."/>
            <person name="Natvig D.O."/>
            <person name="Lalanne C."/>
            <person name="Gautier V."/>
            <person name="Ament-Velasquez S.L."/>
            <person name="Kruys A."/>
            <person name="Hutchinson M.I."/>
            <person name="Powell A.J."/>
            <person name="Barry K."/>
            <person name="Miller A.N."/>
            <person name="Grigoriev I.V."/>
            <person name="Debuchy R."/>
            <person name="Gladieux P."/>
            <person name="Hiltunen Thoren M."/>
            <person name="Johannesson H."/>
        </authorList>
    </citation>
    <scope>NUCLEOTIDE SEQUENCE</scope>
    <source>
        <strain evidence="13">CBS 731.68</strain>
    </source>
</reference>
<evidence type="ECO:0000256" key="9">
    <source>
        <dbReference type="ARBA" id="ARBA00037955"/>
    </source>
</evidence>
<evidence type="ECO:0000256" key="10">
    <source>
        <dbReference type="ARBA" id="ARBA00038238"/>
    </source>
</evidence>
<dbReference type="GO" id="GO:0005829">
    <property type="term" value="C:cytosol"/>
    <property type="evidence" value="ECO:0007669"/>
    <property type="project" value="TreeGrafter"/>
</dbReference>
<reference evidence="13" key="2">
    <citation type="submission" date="2023-05" db="EMBL/GenBank/DDBJ databases">
        <authorList>
            <consortium name="Lawrence Berkeley National Laboratory"/>
            <person name="Steindorff A."/>
            <person name="Hensen N."/>
            <person name="Bonometti L."/>
            <person name="Westerberg I."/>
            <person name="Brannstrom I.O."/>
            <person name="Guillou S."/>
            <person name="Cros-Aarteil S."/>
            <person name="Calhoun S."/>
            <person name="Haridas S."/>
            <person name="Kuo A."/>
            <person name="Mondo S."/>
            <person name="Pangilinan J."/>
            <person name="Riley R."/>
            <person name="Labutti K."/>
            <person name="Andreopoulos B."/>
            <person name="Lipzen A."/>
            <person name="Chen C."/>
            <person name="Yanf M."/>
            <person name="Daum C."/>
            <person name="Ng V."/>
            <person name="Clum A."/>
            <person name="Ohm R."/>
            <person name="Martin F."/>
            <person name="Silar P."/>
            <person name="Natvig D."/>
            <person name="Lalanne C."/>
            <person name="Gautier V."/>
            <person name="Ament-Velasquez S.L."/>
            <person name="Kruys A."/>
            <person name="Hutchinson M.I."/>
            <person name="Powell A.J."/>
            <person name="Barry K."/>
            <person name="Miller A.N."/>
            <person name="Grigoriev I.V."/>
            <person name="Debuchy R."/>
            <person name="Gladieux P."/>
            <person name="Thoren M.H."/>
            <person name="Johannesson H."/>
        </authorList>
    </citation>
    <scope>NUCLEOTIDE SEQUENCE</scope>
    <source>
        <strain evidence="13">CBS 731.68</strain>
    </source>
</reference>
<organism evidence="13 14">
    <name type="scientific">Parathielavia appendiculata</name>
    <dbReference type="NCBI Taxonomy" id="2587402"/>
    <lineage>
        <taxon>Eukaryota</taxon>
        <taxon>Fungi</taxon>
        <taxon>Dikarya</taxon>
        <taxon>Ascomycota</taxon>
        <taxon>Pezizomycotina</taxon>
        <taxon>Sordariomycetes</taxon>
        <taxon>Sordariomycetidae</taxon>
        <taxon>Sordariales</taxon>
        <taxon>Chaetomiaceae</taxon>
        <taxon>Parathielavia</taxon>
    </lineage>
</organism>
<comment type="pathway">
    <text evidence="4">Carbohydrate metabolism; hexose metabolism.</text>
</comment>
<evidence type="ECO:0000256" key="5">
    <source>
        <dbReference type="ARBA" id="ARBA00023027"/>
    </source>
</evidence>
<dbReference type="NCBIfam" id="NF007956">
    <property type="entry name" value="PRK10675.1"/>
    <property type="match status" value="1"/>
</dbReference>
<dbReference type="Proteomes" id="UP001302602">
    <property type="component" value="Unassembled WGS sequence"/>
</dbReference>
<dbReference type="EMBL" id="MU853225">
    <property type="protein sequence ID" value="KAK4125864.1"/>
    <property type="molecule type" value="Genomic_DNA"/>
</dbReference>
<evidence type="ECO:0000256" key="3">
    <source>
        <dbReference type="ARBA" id="ARBA00004947"/>
    </source>
</evidence>
<dbReference type="Gene3D" id="3.40.50.720">
    <property type="entry name" value="NAD(P)-binding Rossmann-like Domain"/>
    <property type="match status" value="1"/>
</dbReference>
<dbReference type="Gene3D" id="3.90.25.10">
    <property type="entry name" value="UDP-galactose 4-epimerase, domain 1"/>
    <property type="match status" value="1"/>
</dbReference>
<keyword evidence="6" id="KW-0299">Galactose metabolism</keyword>
<dbReference type="InterPro" id="IPR001509">
    <property type="entry name" value="Epimerase_deHydtase"/>
</dbReference>
<comment type="catalytic activity">
    <reaction evidence="1 11">
        <text>UDP-alpha-D-glucose = UDP-alpha-D-galactose</text>
        <dbReference type="Rhea" id="RHEA:22168"/>
        <dbReference type="ChEBI" id="CHEBI:58885"/>
        <dbReference type="ChEBI" id="CHEBI:66914"/>
        <dbReference type="EC" id="5.1.3.2"/>
    </reaction>
</comment>